<dbReference type="Gene3D" id="1.20.920.10">
    <property type="entry name" value="Bromodomain-like"/>
    <property type="match status" value="1"/>
</dbReference>
<dbReference type="Pfam" id="PF00439">
    <property type="entry name" value="Bromodomain"/>
    <property type="match status" value="1"/>
</dbReference>
<dbReference type="GeneID" id="136804216"/>
<dbReference type="InterPro" id="IPR051831">
    <property type="entry name" value="Bromodomain_contain_prot"/>
</dbReference>
<dbReference type="InterPro" id="IPR021900">
    <property type="entry name" value="DUF3512"/>
</dbReference>
<feature type="region of interest" description="Disordered" evidence="7">
    <location>
        <begin position="1"/>
        <end position="114"/>
    </location>
</feature>
<feature type="compositionally biased region" description="Basic and acidic residues" evidence="7">
    <location>
        <begin position="447"/>
        <end position="465"/>
    </location>
</feature>
<keyword evidence="5" id="KW-0539">Nucleus</keyword>
<comment type="subcellular location">
    <subcellularLocation>
        <location evidence="1">Nucleus</location>
    </subcellularLocation>
</comment>
<feature type="compositionally biased region" description="Polar residues" evidence="7">
    <location>
        <begin position="639"/>
        <end position="660"/>
    </location>
</feature>
<keyword evidence="2" id="KW-0805">Transcription regulation</keyword>
<organism evidence="9 10">
    <name type="scientific">Clytia hemisphaerica</name>
    <dbReference type="NCBI Taxonomy" id="252671"/>
    <lineage>
        <taxon>Eukaryota</taxon>
        <taxon>Metazoa</taxon>
        <taxon>Cnidaria</taxon>
        <taxon>Hydrozoa</taxon>
        <taxon>Hydroidolina</taxon>
        <taxon>Leptothecata</taxon>
        <taxon>Obeliida</taxon>
        <taxon>Clytiidae</taxon>
        <taxon>Clytia</taxon>
    </lineage>
</organism>
<evidence type="ECO:0000259" key="8">
    <source>
        <dbReference type="PROSITE" id="PS50014"/>
    </source>
</evidence>
<dbReference type="RefSeq" id="XP_066917019.1">
    <property type="nucleotide sequence ID" value="XM_067060918.1"/>
</dbReference>
<feature type="region of interest" description="Disordered" evidence="7">
    <location>
        <begin position="246"/>
        <end position="282"/>
    </location>
</feature>
<evidence type="ECO:0000256" key="3">
    <source>
        <dbReference type="ARBA" id="ARBA00023117"/>
    </source>
</evidence>
<dbReference type="GO" id="GO:0006357">
    <property type="term" value="P:regulation of transcription by RNA polymerase II"/>
    <property type="evidence" value="ECO:0007669"/>
    <property type="project" value="TreeGrafter"/>
</dbReference>
<accession>A0A7M5X9E6</accession>
<feature type="compositionally biased region" description="Basic and acidic residues" evidence="7">
    <location>
        <begin position="9"/>
        <end position="23"/>
    </location>
</feature>
<dbReference type="AlphaFoldDB" id="A0A7M5X9E6"/>
<keyword evidence="4" id="KW-0804">Transcription</keyword>
<evidence type="ECO:0000256" key="4">
    <source>
        <dbReference type="ARBA" id="ARBA00023163"/>
    </source>
</evidence>
<dbReference type="PANTHER" id="PTHR22881">
    <property type="entry name" value="BROMODOMAIN CONTAINING PROTEIN"/>
    <property type="match status" value="1"/>
</dbReference>
<feature type="compositionally biased region" description="Basic and acidic residues" evidence="7">
    <location>
        <begin position="532"/>
        <end position="544"/>
    </location>
</feature>
<dbReference type="PANTHER" id="PTHR22881:SF27">
    <property type="entry name" value="BROMODOMAIN CONTAINING 7_9"/>
    <property type="match status" value="1"/>
</dbReference>
<evidence type="ECO:0000256" key="7">
    <source>
        <dbReference type="SAM" id="MobiDB-lite"/>
    </source>
</evidence>
<feature type="region of interest" description="Disordered" evidence="7">
    <location>
        <begin position="625"/>
        <end position="660"/>
    </location>
</feature>
<dbReference type="PRINTS" id="PR00503">
    <property type="entry name" value="BROMODOMAIN"/>
</dbReference>
<feature type="compositionally biased region" description="Low complexity" evidence="7">
    <location>
        <begin position="474"/>
        <end position="500"/>
    </location>
</feature>
<protein>
    <recommendedName>
        <fullName evidence="8">Bromo domain-containing protein</fullName>
    </recommendedName>
</protein>
<feature type="region of interest" description="Disordered" evidence="7">
    <location>
        <begin position="445"/>
        <end position="504"/>
    </location>
</feature>
<keyword evidence="10" id="KW-1185">Reference proteome</keyword>
<feature type="domain" description="Bromo" evidence="8">
    <location>
        <begin position="134"/>
        <end position="204"/>
    </location>
</feature>
<dbReference type="PROSITE" id="PS50014">
    <property type="entry name" value="BROMODOMAIN_2"/>
    <property type="match status" value="1"/>
</dbReference>
<dbReference type="InterPro" id="IPR036427">
    <property type="entry name" value="Bromodomain-like_sf"/>
</dbReference>
<feature type="compositionally biased region" description="Basic residues" evidence="7">
    <location>
        <begin position="56"/>
        <end position="68"/>
    </location>
</feature>
<feature type="region of interest" description="Disordered" evidence="7">
    <location>
        <begin position="532"/>
        <end position="552"/>
    </location>
</feature>
<dbReference type="InterPro" id="IPR001487">
    <property type="entry name" value="Bromodomain"/>
</dbReference>
<feature type="compositionally biased region" description="Basic residues" evidence="7">
    <location>
        <begin position="265"/>
        <end position="275"/>
    </location>
</feature>
<evidence type="ECO:0000313" key="10">
    <source>
        <dbReference type="Proteomes" id="UP000594262"/>
    </source>
</evidence>
<dbReference type="Pfam" id="PF12024">
    <property type="entry name" value="DUF3512"/>
    <property type="match status" value="1"/>
</dbReference>
<feature type="compositionally biased region" description="Basic and acidic residues" evidence="7">
    <location>
        <begin position="69"/>
        <end position="81"/>
    </location>
</feature>
<dbReference type="OrthoDB" id="21648at2759"/>
<name>A0A7M5X9E6_9CNID</name>
<dbReference type="EnsemblMetazoa" id="CLYHEMT019967.1">
    <property type="protein sequence ID" value="CLYHEMP019967.1"/>
    <property type="gene ID" value="CLYHEMG019967"/>
</dbReference>
<dbReference type="SMART" id="SM00297">
    <property type="entry name" value="BROMO"/>
    <property type="match status" value="1"/>
</dbReference>
<dbReference type="Proteomes" id="UP000594262">
    <property type="component" value="Unplaced"/>
</dbReference>
<evidence type="ECO:0000256" key="1">
    <source>
        <dbReference type="ARBA" id="ARBA00004123"/>
    </source>
</evidence>
<dbReference type="GO" id="GO:0005634">
    <property type="term" value="C:nucleus"/>
    <property type="evidence" value="ECO:0007669"/>
    <property type="project" value="UniProtKB-SubCell"/>
</dbReference>
<keyword evidence="3 6" id="KW-0103">Bromodomain</keyword>
<sequence length="660" mass="73918">MPKSKKKSNKETKEKDGDSEKPLPKLVLKVAKEHKKHHKKLEGEGADNTERGGEHSHHKKKKKKHHKHQDRDKDQEKEKEKKSRKREHSVAETTQNEPPVKKLRNKDKEKKADKVDKEIPPFRLCLENLLRNLQRKDVYNIFQFPVSDAVAPGYSKVIKKPMDFMTMSQKIEKDEYTSIEEMKADFLLMCSNAMLYNGPDTIYYKSADKMLSIGLKTLSKEKMHKVSKSLGLAVSDSEDDVVHVEDTDVNVLDSVNTEEESPAPKQRKSERKKKSKEKDREHKNMLESILAASHAARQKLLQKYPDQLYGYISKDKASGNQSFNILNPDATEDTRTREVTLGNVAPPPQAGIPAGQVTKEDKKNRVVPVNYLLYGPFGSFGPSYDSSLSNTTKEESDLLLQTYGSDLGVSYRNSVHEFTNEASCLTGFVDRLLDTITNGAHSKFVKKQKEAEQEEANKENKERTVLKKKAISETQTNTTTTLPTPPTSNANSSQPSASSNVETTPEVDLESLLTLDDLGIDVSFIKDIVGNKEDSKKQTDEKPSDSNVSTKFSAEDVLTKNAELLDSLQKKQNARLSSKYGGTQPIDAEELNIATSLTNNLKEIMKVTKPVDVVPTDAVKRAIGSENYVPEEQKAEAETTPSITENQQQGKTTEAVQAIS</sequence>
<evidence type="ECO:0000256" key="2">
    <source>
        <dbReference type="ARBA" id="ARBA00023015"/>
    </source>
</evidence>
<evidence type="ECO:0000256" key="6">
    <source>
        <dbReference type="PROSITE-ProRule" id="PRU00035"/>
    </source>
</evidence>
<dbReference type="SUPFAM" id="SSF47370">
    <property type="entry name" value="Bromodomain"/>
    <property type="match status" value="1"/>
</dbReference>
<proteinExistence type="predicted"/>
<evidence type="ECO:0000313" key="9">
    <source>
        <dbReference type="EnsemblMetazoa" id="CLYHEMP019967.1"/>
    </source>
</evidence>
<reference evidence="9" key="1">
    <citation type="submission" date="2021-01" db="UniProtKB">
        <authorList>
            <consortium name="EnsemblMetazoa"/>
        </authorList>
    </citation>
    <scope>IDENTIFICATION</scope>
</reference>
<evidence type="ECO:0000256" key="5">
    <source>
        <dbReference type="ARBA" id="ARBA00023242"/>
    </source>
</evidence>